<dbReference type="InterPro" id="IPR036514">
    <property type="entry name" value="SGNH_hydro_sf"/>
</dbReference>
<dbReference type="InterPro" id="IPR001087">
    <property type="entry name" value="GDSL"/>
</dbReference>
<dbReference type="AlphaFoldDB" id="A0A7W8IJG1"/>
<dbReference type="GO" id="GO:0004622">
    <property type="term" value="F:phosphatidylcholine lysophospholipase activity"/>
    <property type="evidence" value="ECO:0007669"/>
    <property type="project" value="TreeGrafter"/>
</dbReference>
<evidence type="ECO:0000313" key="2">
    <source>
        <dbReference type="EMBL" id="MBB5317541.1"/>
    </source>
</evidence>
<proteinExistence type="predicted"/>
<evidence type="ECO:0000256" key="1">
    <source>
        <dbReference type="SAM" id="SignalP"/>
    </source>
</evidence>
<comment type="caution">
    <text evidence="2">The sequence shown here is derived from an EMBL/GenBank/DDBJ whole genome shotgun (WGS) entry which is preliminary data.</text>
</comment>
<gene>
    <name evidence="2" type="ORF">HDF09_002210</name>
</gene>
<sequence length="453" mass="46193">MNSRSVALHASLVAALTLPLVPLAGCNNDSASSNAAKQLAALQAQQAKNAGNFSNTVFLGDSLTAGFQSGSLLDITQVHGWAPVLAAQAGFNIVQPLIGYPGAPNVLQLVSLGPPPIIAPVTGTSKGRDNFATQVTDLAVPGALLNDVMNTVPEVNPAPGTQAQLNQLVLGFPGLGYGQANSQATFAVNAQPTTIFLWIGNNDALIADETGMPSSMTSVATFTSQYQALITELTTKAPAHLVIGNIPDVTKVPYLTPAALVLGEVSAETGLPTAVLSQVLGIVPGDLVNPTGTAEIPLILTGHQQGPISDSGVLSAAEIVTVQTQVAAFNQVIAAQAKAANATLVDINALFNQAFTNGVTINGYTGTSSFLGGIFALDGIHPTNVGYAVVANTFIDTMNTAISTKIPDVPLGPVAATDPFWPPNLATQVAPAARPRIMPANAGKAIAPILGKK</sequence>
<dbReference type="EMBL" id="JACHDY010000002">
    <property type="protein sequence ID" value="MBB5317541.1"/>
    <property type="molecule type" value="Genomic_DNA"/>
</dbReference>
<dbReference type="Proteomes" id="UP000568106">
    <property type="component" value="Unassembled WGS sequence"/>
</dbReference>
<dbReference type="SUPFAM" id="SSF52266">
    <property type="entry name" value="SGNH hydrolase"/>
    <property type="match status" value="1"/>
</dbReference>
<feature type="signal peptide" evidence="1">
    <location>
        <begin position="1"/>
        <end position="24"/>
    </location>
</feature>
<accession>A0A7W8IJG1</accession>
<name>A0A7W8IJG1_9BACT</name>
<feature type="chain" id="PRO_5031005515" evidence="1">
    <location>
        <begin position="25"/>
        <end position="453"/>
    </location>
</feature>
<dbReference type="InterPro" id="IPR051532">
    <property type="entry name" value="Ester_Hydrolysis_Enzymes"/>
</dbReference>
<reference evidence="2" key="1">
    <citation type="submission" date="2020-08" db="EMBL/GenBank/DDBJ databases">
        <title>Genomic Encyclopedia of Type Strains, Phase IV (KMG-V): Genome sequencing to study the core and pangenomes of soil and plant-associated prokaryotes.</title>
        <authorList>
            <person name="Whitman W."/>
        </authorList>
    </citation>
    <scope>NUCLEOTIDE SEQUENCE [LARGE SCALE GENOMIC DNA]</scope>
    <source>
        <strain evidence="2">M8UP27</strain>
    </source>
</reference>
<protein>
    <submittedName>
        <fullName evidence="2">Lysophospholipase L1-like esterase</fullName>
    </submittedName>
</protein>
<dbReference type="Gene3D" id="3.40.50.1110">
    <property type="entry name" value="SGNH hydrolase"/>
    <property type="match status" value="1"/>
</dbReference>
<keyword evidence="1" id="KW-0732">Signal</keyword>
<dbReference type="Pfam" id="PF00657">
    <property type="entry name" value="Lipase_GDSL"/>
    <property type="match status" value="1"/>
</dbReference>
<evidence type="ECO:0000313" key="3">
    <source>
        <dbReference type="Proteomes" id="UP000568106"/>
    </source>
</evidence>
<keyword evidence="3" id="KW-1185">Reference proteome</keyword>
<organism evidence="2 3">
    <name type="scientific">Tunturiibacter empetritectus</name>
    <dbReference type="NCBI Taxonomy" id="3069691"/>
    <lineage>
        <taxon>Bacteria</taxon>
        <taxon>Pseudomonadati</taxon>
        <taxon>Acidobacteriota</taxon>
        <taxon>Terriglobia</taxon>
        <taxon>Terriglobales</taxon>
        <taxon>Acidobacteriaceae</taxon>
        <taxon>Tunturiibacter</taxon>
    </lineage>
</organism>
<dbReference type="PANTHER" id="PTHR30383">
    <property type="entry name" value="THIOESTERASE 1/PROTEASE 1/LYSOPHOSPHOLIPASE L1"/>
    <property type="match status" value="1"/>
</dbReference>
<dbReference type="PANTHER" id="PTHR30383:SF5">
    <property type="entry name" value="SGNH HYDROLASE-TYPE ESTERASE DOMAIN-CONTAINING PROTEIN"/>
    <property type="match status" value="1"/>
</dbReference>